<dbReference type="RefSeq" id="WP_039459571.1">
    <property type="nucleotide sequence ID" value="NZ_JWLZ01000072.1"/>
</dbReference>
<dbReference type="Proteomes" id="UP000031278">
    <property type="component" value="Unassembled WGS sequence"/>
</dbReference>
<dbReference type="AlphaFoldDB" id="A0A0B9H6N3"/>
<sequence>MIEWSPDLIQTIARRRCVIVIGAGVSKNSINDNGKRPDTWEEFLRQCSQEINDKACIEDLLQKKDYLTACDVIKKKLTKDVFIDKVQLEYQRAGYKSADIHSHIYNLDAPIIISPNFDQIYDNYASQTSAGTVIIKDHTSQDTANYLLGGDTRLIIKSHGSANNPEQLIFTRRDYAEARTKYVLFYEILKSLALTHTFLFLGCGTDDPDIRMLFEDIQFAHGRLPFHYMTLPSGEVHCDVLDIAKESMRIRFIEYSAEDGHKELTDSLEDLVIKVEQYRTDELRDSLKW</sequence>
<organism evidence="1 2">
    <name type="scientific">Photobacterium gaetbulicola</name>
    <dbReference type="NCBI Taxonomy" id="1295392"/>
    <lineage>
        <taxon>Bacteria</taxon>
        <taxon>Pseudomonadati</taxon>
        <taxon>Pseudomonadota</taxon>
        <taxon>Gammaproteobacteria</taxon>
        <taxon>Vibrionales</taxon>
        <taxon>Vibrionaceae</taxon>
        <taxon>Photobacterium</taxon>
    </lineage>
</organism>
<gene>
    <name evidence="1" type="ORF">RJ45_05875</name>
</gene>
<dbReference type="EMBL" id="JWLZ01000072">
    <property type="protein sequence ID" value="KHT64542.1"/>
    <property type="molecule type" value="Genomic_DNA"/>
</dbReference>
<evidence type="ECO:0000313" key="2">
    <source>
        <dbReference type="Proteomes" id="UP000031278"/>
    </source>
</evidence>
<evidence type="ECO:0000313" key="1">
    <source>
        <dbReference type="EMBL" id="KHT64542.1"/>
    </source>
</evidence>
<accession>A0A0B9H6N3</accession>
<name>A0A0B9H6N3_9GAMM</name>
<proteinExistence type="predicted"/>
<reference evidence="1 2" key="1">
    <citation type="submission" date="2014-12" db="EMBL/GenBank/DDBJ databases">
        <title>Genome sequencing of Photobacterium gaetbulicola AD005a.</title>
        <authorList>
            <person name="Adrian T.G.S."/>
            <person name="Chan K.G."/>
        </authorList>
    </citation>
    <scope>NUCLEOTIDE SEQUENCE [LARGE SCALE GENOMIC DNA]</scope>
    <source>
        <strain evidence="1 2">AD005a</strain>
    </source>
</reference>
<protein>
    <submittedName>
        <fullName evidence="1">Uncharacterized protein</fullName>
    </submittedName>
</protein>
<dbReference type="Pfam" id="PF13289">
    <property type="entry name" value="SIR2_2"/>
    <property type="match status" value="1"/>
</dbReference>
<comment type="caution">
    <text evidence="1">The sequence shown here is derived from an EMBL/GenBank/DDBJ whole genome shotgun (WGS) entry which is preliminary data.</text>
</comment>